<dbReference type="EMBL" id="KQ964702">
    <property type="protein sequence ID" value="KXN66642.1"/>
    <property type="molecule type" value="Genomic_DNA"/>
</dbReference>
<dbReference type="AlphaFoldDB" id="A0A137NV76"/>
<proteinExistence type="predicted"/>
<dbReference type="Gene3D" id="2.60.40.640">
    <property type="match status" value="1"/>
</dbReference>
<keyword evidence="3" id="KW-1185">Reference proteome</keyword>
<evidence type="ECO:0000313" key="3">
    <source>
        <dbReference type="Proteomes" id="UP000070444"/>
    </source>
</evidence>
<dbReference type="GO" id="GO:0005737">
    <property type="term" value="C:cytoplasm"/>
    <property type="evidence" value="ECO:0007669"/>
    <property type="project" value="TreeGrafter"/>
</dbReference>
<dbReference type="InterPro" id="IPR014756">
    <property type="entry name" value="Ig_E-set"/>
</dbReference>
<dbReference type="OMA" id="IRAVESW"/>
<accession>A0A137NV76</accession>
<evidence type="ECO:0000313" key="2">
    <source>
        <dbReference type="EMBL" id="KXN66642.1"/>
    </source>
</evidence>
<dbReference type="PANTHER" id="PTHR11188">
    <property type="entry name" value="ARRESTIN DOMAIN CONTAINING PROTEIN"/>
    <property type="match status" value="1"/>
</dbReference>
<dbReference type="InterPro" id="IPR014752">
    <property type="entry name" value="Arrestin-like_C"/>
</dbReference>
<dbReference type="OrthoDB" id="2333384at2759"/>
<feature type="compositionally biased region" description="Polar residues" evidence="1">
    <location>
        <begin position="420"/>
        <end position="429"/>
    </location>
</feature>
<dbReference type="PANTHER" id="PTHR11188:SF17">
    <property type="entry name" value="FI21816P1"/>
    <property type="match status" value="1"/>
</dbReference>
<dbReference type="InterPro" id="IPR050357">
    <property type="entry name" value="Arrestin_domain-protein"/>
</dbReference>
<evidence type="ECO:0008006" key="4">
    <source>
        <dbReference type="Google" id="ProtNLM"/>
    </source>
</evidence>
<name>A0A137NV76_CONC2</name>
<dbReference type="GO" id="GO:0015031">
    <property type="term" value="P:protein transport"/>
    <property type="evidence" value="ECO:0007669"/>
    <property type="project" value="TreeGrafter"/>
</dbReference>
<gene>
    <name evidence="2" type="ORF">CONCODRAFT_87377</name>
</gene>
<reference evidence="2 3" key="1">
    <citation type="journal article" date="2015" name="Genome Biol. Evol.">
        <title>Phylogenomic analyses indicate that early fungi evolved digesting cell walls of algal ancestors of land plants.</title>
        <authorList>
            <person name="Chang Y."/>
            <person name="Wang S."/>
            <person name="Sekimoto S."/>
            <person name="Aerts A.L."/>
            <person name="Choi C."/>
            <person name="Clum A."/>
            <person name="LaButti K.M."/>
            <person name="Lindquist E.A."/>
            <person name="Yee Ngan C."/>
            <person name="Ohm R.A."/>
            <person name="Salamov A.A."/>
            <person name="Grigoriev I.V."/>
            <person name="Spatafora J.W."/>
            <person name="Berbee M.L."/>
        </authorList>
    </citation>
    <scope>NUCLEOTIDE SEQUENCE [LARGE SCALE GENOMIC DNA]</scope>
    <source>
        <strain evidence="2 3">NRRL 28638</strain>
    </source>
</reference>
<evidence type="ECO:0000256" key="1">
    <source>
        <dbReference type="SAM" id="MobiDB-lite"/>
    </source>
</evidence>
<protein>
    <recommendedName>
        <fullName evidence="4">Arrestin C-terminal-like domain-containing protein</fullName>
    </recommendedName>
</protein>
<feature type="region of interest" description="Disordered" evidence="1">
    <location>
        <begin position="419"/>
        <end position="439"/>
    </location>
</feature>
<dbReference type="Proteomes" id="UP000070444">
    <property type="component" value="Unassembled WGS sequence"/>
</dbReference>
<dbReference type="SUPFAM" id="SSF81296">
    <property type="entry name" value="E set domains"/>
    <property type="match status" value="1"/>
</dbReference>
<organism evidence="2 3">
    <name type="scientific">Conidiobolus coronatus (strain ATCC 28846 / CBS 209.66 / NRRL 28638)</name>
    <name type="common">Delacroixia coronata</name>
    <dbReference type="NCBI Taxonomy" id="796925"/>
    <lineage>
        <taxon>Eukaryota</taxon>
        <taxon>Fungi</taxon>
        <taxon>Fungi incertae sedis</taxon>
        <taxon>Zoopagomycota</taxon>
        <taxon>Entomophthoromycotina</taxon>
        <taxon>Entomophthoromycetes</taxon>
        <taxon>Entomophthorales</taxon>
        <taxon>Ancylistaceae</taxon>
        <taxon>Conidiobolus</taxon>
    </lineage>
</organism>
<dbReference type="STRING" id="796925.A0A137NV76"/>
<sequence>MSYTRPHSEIYSNLLGFPNFIDVMESKDQKSTPQCIIPLLSPPYNLKIVDYNGVVEFRGNTAESCGAVLSGHIELDIGKSIQLKKLRVELVCTVFTRNTGHQPWNTIVGDVVSRDRVDIFSSSKSFSNSVNRFPFEFILSGESPTTVASERLKVEYKLVAYCRGHGRWSAYKLERPIQVVRWILPTSSLLFESLDYAGNWNELIQYSISAPHKVYGRSDTIEVNFQLQVPFPYFQIQSVGGFLKQKINIPEGSSLNPSLSAINVLSCVRLPYSARDPSTSFQDDSTSFSNFNIHLPLVDPMTSAGALYSSTQNKIFEVTHHIKLNVIYSMHGVTKSLSIKTPITLIEVEKSRLLDGLPRYGDLRESWLVECDSPPPLYNGDGRLSISGSSSSYANSPRTTLDLPTTPVTPILNLGDELYTPTNNEQIPTQGKRKTTDRGSKRLKMLSTLILHPTSQLRSLFG</sequence>